<protein>
    <submittedName>
        <fullName evidence="2">Permease component of ABC-type sugar transporter</fullName>
    </submittedName>
</protein>
<evidence type="ECO:0000313" key="2">
    <source>
        <dbReference type="EMBL" id="KUK79868.1"/>
    </source>
</evidence>
<organism evidence="2 3">
    <name type="scientific">Mesotoga prima</name>
    <dbReference type="NCBI Taxonomy" id="1184387"/>
    <lineage>
        <taxon>Bacteria</taxon>
        <taxon>Thermotogati</taxon>
        <taxon>Thermotogota</taxon>
        <taxon>Thermotogae</taxon>
        <taxon>Kosmotogales</taxon>
        <taxon>Kosmotogaceae</taxon>
        <taxon>Mesotoga</taxon>
    </lineage>
</organism>
<name>A0A101HN06_9BACT</name>
<gene>
    <name evidence="2" type="ORF">XD94_1277</name>
</gene>
<sequence length="34" mass="3907">MKLNFKTREAMVGYLFAAPIIITILIFTIYPVFA</sequence>
<dbReference type="PATRIC" id="fig|1184387.3.peg.1730"/>
<keyword evidence="1" id="KW-0472">Membrane</keyword>
<reference evidence="3" key="1">
    <citation type="journal article" date="2015" name="MBio">
        <title>Genome-Resolved Metagenomic Analysis Reveals Roles for Candidate Phyla and Other Microbial Community Members in Biogeochemical Transformations in Oil Reservoirs.</title>
        <authorList>
            <person name="Hu P."/>
            <person name="Tom L."/>
            <person name="Singh A."/>
            <person name="Thomas B.C."/>
            <person name="Baker B.J."/>
            <person name="Piceno Y.M."/>
            <person name="Andersen G.L."/>
            <person name="Banfield J.F."/>
        </authorList>
    </citation>
    <scope>NUCLEOTIDE SEQUENCE [LARGE SCALE GENOMIC DNA]</scope>
</reference>
<evidence type="ECO:0000256" key="1">
    <source>
        <dbReference type="SAM" id="Phobius"/>
    </source>
</evidence>
<keyword evidence="2" id="KW-0762">Sugar transport</keyword>
<keyword evidence="1" id="KW-1133">Transmembrane helix</keyword>
<evidence type="ECO:0000313" key="3">
    <source>
        <dbReference type="Proteomes" id="UP000054092"/>
    </source>
</evidence>
<comment type="caution">
    <text evidence="2">The sequence shown here is derived from an EMBL/GenBank/DDBJ whole genome shotgun (WGS) entry which is preliminary data.</text>
</comment>
<feature type="non-terminal residue" evidence="2">
    <location>
        <position position="34"/>
    </location>
</feature>
<proteinExistence type="predicted"/>
<dbReference type="Proteomes" id="UP000054092">
    <property type="component" value="Unassembled WGS sequence"/>
</dbReference>
<keyword evidence="2" id="KW-0813">Transport</keyword>
<keyword evidence="1" id="KW-0812">Transmembrane</keyword>
<feature type="transmembrane region" description="Helical" evidence="1">
    <location>
        <begin position="12"/>
        <end position="33"/>
    </location>
</feature>
<dbReference type="AlphaFoldDB" id="A0A101HN06"/>
<dbReference type="EMBL" id="LGGP01000235">
    <property type="protein sequence ID" value="KUK79868.1"/>
    <property type="molecule type" value="Genomic_DNA"/>
</dbReference>
<accession>A0A101HN06</accession>